<comment type="function">
    <text evidence="6">Catalyzes the irreversible cleavage of the glycosidic bond in both 5'-methylthioadenosine (MTA) and S-adenosylhomocysteine (SAH/AdoHcy) to adenine and the corresponding thioribose, 5'-methylthioribose and S-ribosylhomocysteine, respectively. Also cleaves 5'-deoxyadenosine, a toxic by-product of radical S-adenosylmethionine (SAM) enzymes, into 5-deoxyribose and adenine. Thus, is required for in vivo function of the radical SAM enzymes biotin synthase and lipoic acid synthase, that are inhibited by 5'-deoxyadenosine accumulation.</text>
</comment>
<dbReference type="PANTHER" id="PTHR46832">
    <property type="entry name" value="5'-METHYLTHIOADENOSINE/S-ADENOSYLHOMOCYSTEINE NUCLEOSIDASE"/>
    <property type="match status" value="1"/>
</dbReference>
<dbReference type="Pfam" id="PF01048">
    <property type="entry name" value="PNP_UDP_1"/>
    <property type="match status" value="1"/>
</dbReference>
<dbReference type="AlphaFoldDB" id="A0A451D9X6"/>
<protein>
    <recommendedName>
        <fullName evidence="6">5'-methylthioadenosine/S-adenosylhomocysteine nucleosidase</fullName>
        <shortName evidence="6">MTA/SAH nucleosidase</shortName>
        <shortName evidence="6">MTAN</shortName>
        <ecNumber evidence="6">3.2.2.9</ecNumber>
    </recommendedName>
    <alternativeName>
        <fullName evidence="6">5'-deoxyadenosine nucleosidase</fullName>
        <shortName evidence="6">DOA nucleosidase</shortName>
        <shortName evidence="6">dAdo nucleosidase</shortName>
    </alternativeName>
    <alternativeName>
        <fullName evidence="6">5'-methylthioadenosine nucleosidase</fullName>
        <shortName evidence="6">MTA nucleosidase</shortName>
    </alternativeName>
    <alternativeName>
        <fullName evidence="6">S-adenosylhomocysteine nucleosidase</fullName>
        <shortName evidence="6">AdoHcy nucleosidase</shortName>
        <shortName evidence="6">SAH nucleosidase</shortName>
        <shortName evidence="6">SRH nucleosidase</shortName>
    </alternativeName>
</protein>
<dbReference type="HAMAP" id="MF_01684">
    <property type="entry name" value="Salvage_MtnN"/>
    <property type="match status" value="1"/>
</dbReference>
<dbReference type="GO" id="GO:0008782">
    <property type="term" value="F:adenosylhomocysteine nucleosidase activity"/>
    <property type="evidence" value="ECO:0007669"/>
    <property type="project" value="UniProtKB-UniRule"/>
</dbReference>
<dbReference type="NCBIfam" id="TIGR01704">
    <property type="entry name" value="MTA_SAH-Nsdase"/>
    <property type="match status" value="1"/>
</dbReference>
<dbReference type="InterPro" id="IPR000845">
    <property type="entry name" value="Nucleoside_phosphorylase_d"/>
</dbReference>
<evidence type="ECO:0000256" key="2">
    <source>
        <dbReference type="ARBA" id="ARBA00022605"/>
    </source>
</evidence>
<evidence type="ECO:0000256" key="3">
    <source>
        <dbReference type="ARBA" id="ARBA00022801"/>
    </source>
</evidence>
<keyword evidence="4 6" id="KW-0486">Methionine biosynthesis</keyword>
<dbReference type="GO" id="GO:0008930">
    <property type="term" value="F:methylthioadenosine nucleosidase activity"/>
    <property type="evidence" value="ECO:0007669"/>
    <property type="project" value="UniProtKB-UniRule"/>
</dbReference>
<keyword evidence="8" id="KW-0326">Glycosidase</keyword>
<dbReference type="UniPathway" id="UPA00904">
    <property type="reaction ID" value="UER00871"/>
</dbReference>
<gene>
    <name evidence="6 8" type="primary">mtnN</name>
    <name evidence="8" type="ORF">ERCIKOCA2762_329</name>
</gene>
<dbReference type="EMBL" id="LR217715">
    <property type="protein sequence ID" value="VFP83096.1"/>
    <property type="molecule type" value="Genomic_DNA"/>
</dbReference>
<dbReference type="OrthoDB" id="9792278at2"/>
<dbReference type="Proteomes" id="UP000294368">
    <property type="component" value="Chromosome"/>
</dbReference>
<evidence type="ECO:0000313" key="9">
    <source>
        <dbReference type="Proteomes" id="UP000294368"/>
    </source>
</evidence>
<dbReference type="EC" id="3.2.2.9" evidence="6"/>
<dbReference type="GO" id="GO:0005829">
    <property type="term" value="C:cytosol"/>
    <property type="evidence" value="ECO:0007669"/>
    <property type="project" value="TreeGrafter"/>
</dbReference>
<dbReference type="Gene3D" id="3.40.50.1580">
    <property type="entry name" value="Nucleoside phosphorylase domain"/>
    <property type="match status" value="1"/>
</dbReference>
<comment type="similarity">
    <text evidence="6">Belongs to the PNP/UDP phosphorylase family. MtnN subfamily.</text>
</comment>
<name>A0A451D9X6_9GAMM</name>
<comment type="pathway">
    <text evidence="1 6">Amino-acid biosynthesis; L-methionine biosynthesis via salvage pathway; S-methyl-5-thio-alpha-D-ribose 1-phosphate from S-methyl-5'-thioadenosine (hydrolase route): step 1/2.</text>
</comment>
<dbReference type="GO" id="GO:0019509">
    <property type="term" value="P:L-methionine salvage from methylthioadenosine"/>
    <property type="evidence" value="ECO:0007669"/>
    <property type="project" value="UniProtKB-UniRule"/>
</dbReference>
<organism evidence="8 9">
    <name type="scientific">Candidatus Erwinia haradaeae</name>
    <dbReference type="NCBI Taxonomy" id="1922217"/>
    <lineage>
        <taxon>Bacteria</taxon>
        <taxon>Pseudomonadati</taxon>
        <taxon>Pseudomonadota</taxon>
        <taxon>Gammaproteobacteria</taxon>
        <taxon>Enterobacterales</taxon>
        <taxon>Erwiniaceae</taxon>
        <taxon>Erwinia</taxon>
    </lineage>
</organism>
<dbReference type="FunFam" id="3.40.50.1580:FF:000001">
    <property type="entry name" value="MTA/SAH nucleosidase family protein"/>
    <property type="match status" value="1"/>
</dbReference>
<evidence type="ECO:0000256" key="4">
    <source>
        <dbReference type="ARBA" id="ARBA00023167"/>
    </source>
</evidence>
<dbReference type="GO" id="GO:0019284">
    <property type="term" value="P:L-methionine salvage from S-adenosylmethionine"/>
    <property type="evidence" value="ECO:0007669"/>
    <property type="project" value="TreeGrafter"/>
</dbReference>
<evidence type="ECO:0000256" key="1">
    <source>
        <dbReference type="ARBA" id="ARBA00004945"/>
    </source>
</evidence>
<dbReference type="GO" id="GO:0046124">
    <property type="term" value="P:purine deoxyribonucleoside catabolic process"/>
    <property type="evidence" value="ECO:0007669"/>
    <property type="project" value="UniProtKB-UniRule"/>
</dbReference>
<keyword evidence="2 6" id="KW-0028">Amino-acid biosynthesis</keyword>
<feature type="binding site" evidence="6">
    <location>
        <position position="152"/>
    </location>
    <ligand>
        <name>substrate</name>
    </ligand>
</feature>
<dbReference type="PANTHER" id="PTHR46832:SF1">
    <property type="entry name" value="5'-METHYLTHIOADENOSINE_S-ADENOSYLHOMOCYSTEINE NUCLEOSIDASE"/>
    <property type="match status" value="1"/>
</dbReference>
<keyword evidence="3 6" id="KW-0378">Hydrolase</keyword>
<feature type="domain" description="Nucleoside phosphorylase" evidence="7">
    <location>
        <begin position="2"/>
        <end position="226"/>
    </location>
</feature>
<dbReference type="InterPro" id="IPR010049">
    <property type="entry name" value="MTA_SAH_Nsdase"/>
</dbReference>
<dbReference type="CDD" id="cd09008">
    <property type="entry name" value="MTAN"/>
    <property type="match status" value="1"/>
</dbReference>
<comment type="catalytic activity">
    <reaction evidence="6">
        <text>S-methyl-5'-thioadenosine + H2O = 5-(methylsulfanyl)-D-ribose + adenine</text>
        <dbReference type="Rhea" id="RHEA:13617"/>
        <dbReference type="ChEBI" id="CHEBI:15377"/>
        <dbReference type="ChEBI" id="CHEBI:16708"/>
        <dbReference type="ChEBI" id="CHEBI:17509"/>
        <dbReference type="ChEBI" id="CHEBI:78440"/>
        <dbReference type="EC" id="3.2.2.9"/>
    </reaction>
</comment>
<feature type="binding site" evidence="6">
    <location>
        <position position="78"/>
    </location>
    <ligand>
        <name>substrate</name>
    </ligand>
</feature>
<reference evidence="8 9" key="1">
    <citation type="submission" date="2019-02" db="EMBL/GenBank/DDBJ databases">
        <authorList>
            <person name="Manzano-Marin A."/>
            <person name="Manzano-Marin A."/>
        </authorList>
    </citation>
    <scope>NUCLEOTIDE SEQUENCE [LARGE SCALE GENOMIC DNA]</scope>
    <source>
        <strain evidence="8 9">ErCikochiana</strain>
    </source>
</reference>
<comment type="catalytic activity">
    <reaction evidence="5">
        <text>5'-deoxyadenosine + H2O = 5-deoxy-D-ribose + adenine</text>
        <dbReference type="Rhea" id="RHEA:29859"/>
        <dbReference type="ChEBI" id="CHEBI:15377"/>
        <dbReference type="ChEBI" id="CHEBI:16708"/>
        <dbReference type="ChEBI" id="CHEBI:17319"/>
        <dbReference type="ChEBI" id="CHEBI:149540"/>
        <dbReference type="EC" id="3.2.2.9"/>
    </reaction>
    <physiologicalReaction direction="left-to-right" evidence="5">
        <dbReference type="Rhea" id="RHEA:29860"/>
    </physiologicalReaction>
</comment>
<dbReference type="SUPFAM" id="SSF53167">
    <property type="entry name" value="Purine and uridine phosphorylases"/>
    <property type="match status" value="1"/>
</dbReference>
<dbReference type="InterPro" id="IPR035994">
    <property type="entry name" value="Nucleoside_phosphorylase_sf"/>
</dbReference>
<dbReference type="RefSeq" id="WP_157988479.1">
    <property type="nucleotide sequence ID" value="NZ_LR217715.1"/>
</dbReference>
<evidence type="ECO:0000256" key="6">
    <source>
        <dbReference type="HAMAP-Rule" id="MF_01684"/>
    </source>
</evidence>
<evidence type="ECO:0000256" key="5">
    <source>
        <dbReference type="ARBA" id="ARBA00050313"/>
    </source>
</evidence>
<sequence>MKVGVIGAMEAEVQIIRDKILDKKSVCLAGHQFDVGVLNGVEIFLLQSGIGKVSAAFSSALLLYIYKPDLIINTGSAGGVVSTLKIGDIVISDEVRYYDANITEYGYQLGQIPGHPVGFKANNHLIKIAELCAKKLNFCSMSGLVISGDTFINSTTQLKNIVDNFPTVISLDMESAAIGHVCHQFSTPFIVVRSVSDSSNSSARFNFDNFIQTAAQRSSSVVENMLTCLSELDVLCND</sequence>
<proteinExistence type="inferred from homology"/>
<evidence type="ECO:0000259" key="7">
    <source>
        <dbReference type="Pfam" id="PF01048"/>
    </source>
</evidence>
<accession>A0A451D9X6</accession>
<feature type="binding site" evidence="6">
    <location>
        <begin position="173"/>
        <end position="174"/>
    </location>
    <ligand>
        <name>substrate</name>
    </ligand>
</feature>
<comment type="subunit">
    <text evidence="6">Homodimer.</text>
</comment>
<feature type="active site" description="Proton donor" evidence="6">
    <location>
        <position position="197"/>
    </location>
</feature>
<comment type="catalytic activity">
    <reaction evidence="6">
        <text>S-adenosyl-L-homocysteine + H2O = S-(5-deoxy-D-ribos-5-yl)-L-homocysteine + adenine</text>
        <dbReference type="Rhea" id="RHEA:17805"/>
        <dbReference type="ChEBI" id="CHEBI:15377"/>
        <dbReference type="ChEBI" id="CHEBI:16708"/>
        <dbReference type="ChEBI" id="CHEBI:57856"/>
        <dbReference type="ChEBI" id="CHEBI:58195"/>
        <dbReference type="EC" id="3.2.2.9"/>
    </reaction>
</comment>
<evidence type="ECO:0000313" key="8">
    <source>
        <dbReference type="EMBL" id="VFP83096.1"/>
    </source>
</evidence>
<dbReference type="NCBIfam" id="NF004079">
    <property type="entry name" value="PRK05584.1"/>
    <property type="match status" value="1"/>
</dbReference>
<feature type="active site" description="Proton acceptor" evidence="6">
    <location>
        <position position="12"/>
    </location>
</feature>